<protein>
    <recommendedName>
        <fullName evidence="2">DUF8035 domain-containing protein</fullName>
    </recommendedName>
</protein>
<reference evidence="3" key="1">
    <citation type="journal article" date="2020" name="Stud. Mycol.">
        <title>101 Dothideomycetes genomes: a test case for predicting lifestyles and emergence of pathogens.</title>
        <authorList>
            <person name="Haridas S."/>
            <person name="Albert R."/>
            <person name="Binder M."/>
            <person name="Bloem J."/>
            <person name="Labutti K."/>
            <person name="Salamov A."/>
            <person name="Andreopoulos B."/>
            <person name="Baker S."/>
            <person name="Barry K."/>
            <person name="Bills G."/>
            <person name="Bluhm B."/>
            <person name="Cannon C."/>
            <person name="Castanera R."/>
            <person name="Culley D."/>
            <person name="Daum C."/>
            <person name="Ezra D."/>
            <person name="Gonzalez J."/>
            <person name="Henrissat B."/>
            <person name="Kuo A."/>
            <person name="Liang C."/>
            <person name="Lipzen A."/>
            <person name="Lutzoni F."/>
            <person name="Magnuson J."/>
            <person name="Mondo S."/>
            <person name="Nolan M."/>
            <person name="Ohm R."/>
            <person name="Pangilinan J."/>
            <person name="Park H.-J."/>
            <person name="Ramirez L."/>
            <person name="Alfaro M."/>
            <person name="Sun H."/>
            <person name="Tritt A."/>
            <person name="Yoshinaga Y."/>
            <person name="Zwiers L.-H."/>
            <person name="Turgeon B."/>
            <person name="Goodwin S."/>
            <person name="Spatafora J."/>
            <person name="Crous P."/>
            <person name="Grigoriev I."/>
        </authorList>
    </citation>
    <scope>NUCLEOTIDE SEQUENCE</scope>
    <source>
        <strain evidence="3">Tuck. ex Michener</strain>
    </source>
</reference>
<feature type="compositionally biased region" description="Basic and acidic residues" evidence="1">
    <location>
        <begin position="427"/>
        <end position="438"/>
    </location>
</feature>
<feature type="compositionally biased region" description="Basic and acidic residues" evidence="1">
    <location>
        <begin position="590"/>
        <end position="602"/>
    </location>
</feature>
<feature type="region of interest" description="Disordered" evidence="1">
    <location>
        <begin position="115"/>
        <end position="174"/>
    </location>
</feature>
<dbReference type="AlphaFoldDB" id="A0A6A6H0L3"/>
<feature type="compositionally biased region" description="Polar residues" evidence="1">
    <location>
        <begin position="504"/>
        <end position="534"/>
    </location>
</feature>
<feature type="compositionally biased region" description="Basic and acidic residues" evidence="1">
    <location>
        <begin position="115"/>
        <end position="141"/>
    </location>
</feature>
<feature type="compositionally biased region" description="Pro residues" evidence="1">
    <location>
        <begin position="719"/>
        <end position="728"/>
    </location>
</feature>
<dbReference type="InterPro" id="IPR058348">
    <property type="entry name" value="DUF8035"/>
</dbReference>
<gene>
    <name evidence="3" type="ORF">EV356DRAFT_507725</name>
</gene>
<feature type="compositionally biased region" description="Basic and acidic residues" evidence="1">
    <location>
        <begin position="664"/>
        <end position="673"/>
    </location>
</feature>
<feature type="region of interest" description="Disordered" evidence="1">
    <location>
        <begin position="416"/>
        <end position="448"/>
    </location>
</feature>
<proteinExistence type="predicted"/>
<feature type="compositionally biased region" description="Polar residues" evidence="1">
    <location>
        <begin position="416"/>
        <end position="426"/>
    </location>
</feature>
<dbReference type="Proteomes" id="UP000800092">
    <property type="component" value="Unassembled WGS sequence"/>
</dbReference>
<feature type="compositionally biased region" description="Polar residues" evidence="1">
    <location>
        <begin position="357"/>
        <end position="368"/>
    </location>
</feature>
<evidence type="ECO:0000313" key="4">
    <source>
        <dbReference type="Proteomes" id="UP000800092"/>
    </source>
</evidence>
<sequence>MDEDRSTNYPGDYRDPSFDPPNLSGDYGSRNWPPPSPYAVSYPAASSYYNDWNHYPPQPTYRWSAEPNSAGNLRYPYDRGHGPRSRSTDSSMPHINIYRDSSEDAWLSRYRHGYEETPFRSSRDRNRPGSHYEEGLDELPRRSRSRNHVDTYNIPPPAHSRTRSPSPPVAMHNRYYNAGLNPEANAWGSGLHRSYSHGYAPAPQVNIYQDIAQDALQRTDPSIPEWSSSDDNYGEMTRNAKREESQSSDRRKKRMKPRSYPGTDERESIVIRPTHSRASRSPSSMGYYQTPYRPYRSPQVRGQSRDPDNEYYRSPYGRSPARRNSRSRSADNLEKYPSRGARPGSYRESEWALVPYTRNNPVTLSPVSEASAGGFEERTESESDIRKASGLEHVAQLTPNDNETILKALQEYTTFKNRATEASSTSVKEDLVSKERPGKRGKTKAPKRLMNKDILREYGSVSEEGDHYILDKALEKEQIDEIIRRSKEVQRTIGSPEITYSFGEATSTSGRQGSSYKESGGSNARTEANDNGSIIEQAKDPGIDAEYALGRIVVDNSDSASVGPDDSVSRVNRLRSRSRDDSESNAEVAEQTRPKYLVEKPEWTPLAKEWTSQGSLRKKKKGRKKQAKFVDGPPLDDQSEPDVVVKETISEPDRRQTKRRVKGRKAEVDEDSTRLSPPLGEDHDTAADAEGQESRSLSRQDENERRGRHDEQDKEFFAPVPPPPPPPDWFEEQRSNLHRIASPSGQSRSRAATVEDFDE</sequence>
<feature type="compositionally biased region" description="Basic and acidic residues" evidence="1">
    <location>
        <begin position="1"/>
        <end position="17"/>
    </location>
</feature>
<feature type="compositionally biased region" description="Basic and acidic residues" evidence="1">
    <location>
        <begin position="680"/>
        <end position="716"/>
    </location>
</feature>
<evidence type="ECO:0000313" key="3">
    <source>
        <dbReference type="EMBL" id="KAF2231103.1"/>
    </source>
</evidence>
<feature type="region of interest" description="Disordered" evidence="1">
    <location>
        <begin position="555"/>
        <end position="759"/>
    </location>
</feature>
<feature type="domain" description="DUF8035" evidence="2">
    <location>
        <begin position="439"/>
        <end position="491"/>
    </location>
</feature>
<dbReference type="EMBL" id="ML991831">
    <property type="protein sequence ID" value="KAF2231103.1"/>
    <property type="molecule type" value="Genomic_DNA"/>
</dbReference>
<evidence type="ECO:0000259" key="2">
    <source>
        <dbReference type="Pfam" id="PF26118"/>
    </source>
</evidence>
<feature type="compositionally biased region" description="Basic and acidic residues" evidence="1">
    <location>
        <begin position="238"/>
        <end position="249"/>
    </location>
</feature>
<feature type="compositionally biased region" description="Basic residues" evidence="1">
    <location>
        <begin position="616"/>
        <end position="627"/>
    </location>
</feature>
<feature type="compositionally biased region" description="Basic and acidic residues" evidence="1">
    <location>
        <begin position="328"/>
        <end position="337"/>
    </location>
</feature>
<keyword evidence="4" id="KW-1185">Reference proteome</keyword>
<evidence type="ECO:0000256" key="1">
    <source>
        <dbReference type="SAM" id="MobiDB-lite"/>
    </source>
</evidence>
<dbReference type="Pfam" id="PF26118">
    <property type="entry name" value="DUF8035"/>
    <property type="match status" value="1"/>
</dbReference>
<feature type="region of interest" description="Disordered" evidence="1">
    <location>
        <begin position="1"/>
        <end position="36"/>
    </location>
</feature>
<feature type="region of interest" description="Disordered" evidence="1">
    <location>
        <begin position="211"/>
        <end position="390"/>
    </location>
</feature>
<organism evidence="3 4">
    <name type="scientific">Viridothelium virens</name>
    <name type="common">Speckled blister lichen</name>
    <name type="synonym">Trypethelium virens</name>
    <dbReference type="NCBI Taxonomy" id="1048519"/>
    <lineage>
        <taxon>Eukaryota</taxon>
        <taxon>Fungi</taxon>
        <taxon>Dikarya</taxon>
        <taxon>Ascomycota</taxon>
        <taxon>Pezizomycotina</taxon>
        <taxon>Dothideomycetes</taxon>
        <taxon>Dothideomycetes incertae sedis</taxon>
        <taxon>Trypetheliales</taxon>
        <taxon>Trypetheliaceae</taxon>
        <taxon>Viridothelium</taxon>
    </lineage>
</organism>
<feature type="region of interest" description="Disordered" evidence="1">
    <location>
        <begin position="500"/>
        <end position="540"/>
    </location>
</feature>
<dbReference type="OrthoDB" id="5549748at2759"/>
<feature type="compositionally biased region" description="Basic residues" evidence="1">
    <location>
        <begin position="439"/>
        <end position="448"/>
    </location>
</feature>
<name>A0A6A6H0L3_VIRVR</name>
<feature type="region of interest" description="Disordered" evidence="1">
    <location>
        <begin position="74"/>
        <end position="96"/>
    </location>
</feature>
<feature type="compositionally biased region" description="Basic and acidic residues" evidence="1">
    <location>
        <begin position="375"/>
        <end position="390"/>
    </location>
</feature>
<feature type="compositionally biased region" description="Basic and acidic residues" evidence="1">
    <location>
        <begin position="643"/>
        <end position="655"/>
    </location>
</feature>
<accession>A0A6A6H0L3</accession>